<organism evidence="3 4">
    <name type="scientific">Entomortierella parvispora</name>
    <dbReference type="NCBI Taxonomy" id="205924"/>
    <lineage>
        <taxon>Eukaryota</taxon>
        <taxon>Fungi</taxon>
        <taxon>Fungi incertae sedis</taxon>
        <taxon>Mucoromycota</taxon>
        <taxon>Mortierellomycotina</taxon>
        <taxon>Mortierellomycetes</taxon>
        <taxon>Mortierellales</taxon>
        <taxon>Mortierellaceae</taxon>
        <taxon>Entomortierella</taxon>
    </lineage>
</organism>
<keyword evidence="2" id="KW-1133">Transmembrane helix</keyword>
<evidence type="ECO:0000256" key="1">
    <source>
        <dbReference type="SAM" id="MobiDB-lite"/>
    </source>
</evidence>
<gene>
    <name evidence="3" type="ORF">EMPS_00609</name>
</gene>
<feature type="compositionally biased region" description="Basic and acidic residues" evidence="1">
    <location>
        <begin position="280"/>
        <end position="289"/>
    </location>
</feature>
<keyword evidence="2" id="KW-0472">Membrane</keyword>
<feature type="transmembrane region" description="Helical" evidence="2">
    <location>
        <begin position="56"/>
        <end position="78"/>
    </location>
</feature>
<reference evidence="3" key="1">
    <citation type="submission" date="2021-11" db="EMBL/GenBank/DDBJ databases">
        <authorList>
            <person name="Herlambang A."/>
            <person name="Guo Y."/>
            <person name="Takashima Y."/>
            <person name="Nishizawa T."/>
        </authorList>
    </citation>
    <scope>NUCLEOTIDE SEQUENCE</scope>
    <source>
        <strain evidence="3">E1425</strain>
    </source>
</reference>
<sequence length="430" mass="46318">MNKHPYTQSFIRSSFHKAIRMPFSSVIGIGSSAQAVSRSTTSATTPRRLRTSSSPYFILALTFVVLLVSTTAPTHLGVEAAPRRMPKHTSAPNKLVNAMAITFSDRSPLPLQLQLEGQIGDDQKLAYLPTRAIPGSACAPPMTITITAENNMVITQGIYPDNNLDFYYINYRPTYIAGESKIDFWMLSALGSGNAPKTASLELMDEYGKVRLAVLVPEGTPVPQDLAAKKEPFLWKSWTIPKTLASEFDFSDKFRVVLKTSSTQATMKTVAVKNVQGGKGQEKEKRSDADASTPNDFVLESNNEVESSLAQAPAKKKVAAAAAAAVPATHNVVLVQDRQFRIKGLKATPGGKPNPAKAIFVSHLARPPPSVNDDNHMDNGKTSTDLNDKDATSRNSGLTSAASTPLTHLEAVNWIVPLLVVALATTASLC</sequence>
<evidence type="ECO:0000256" key="2">
    <source>
        <dbReference type="SAM" id="Phobius"/>
    </source>
</evidence>
<dbReference type="OrthoDB" id="2350344at2759"/>
<evidence type="ECO:0000313" key="4">
    <source>
        <dbReference type="Proteomes" id="UP000827284"/>
    </source>
</evidence>
<dbReference type="AlphaFoldDB" id="A0A9P3H1Z7"/>
<feature type="region of interest" description="Disordered" evidence="1">
    <location>
        <begin position="365"/>
        <end position="400"/>
    </location>
</feature>
<dbReference type="EMBL" id="BQFW01000001">
    <property type="protein sequence ID" value="GJJ68263.1"/>
    <property type="molecule type" value="Genomic_DNA"/>
</dbReference>
<keyword evidence="2" id="KW-0812">Transmembrane</keyword>
<dbReference type="Proteomes" id="UP000827284">
    <property type="component" value="Unassembled WGS sequence"/>
</dbReference>
<reference evidence="3" key="2">
    <citation type="journal article" date="2022" name="Microbiol. Resour. Announc.">
        <title>Whole-Genome Sequence of Entomortierella parvispora E1425, a Mucoromycotan Fungus Associated with Burkholderiaceae-Related Endosymbiotic Bacteria.</title>
        <authorList>
            <person name="Herlambang A."/>
            <person name="Guo Y."/>
            <person name="Takashima Y."/>
            <person name="Narisawa K."/>
            <person name="Ohta H."/>
            <person name="Nishizawa T."/>
        </authorList>
    </citation>
    <scope>NUCLEOTIDE SEQUENCE</scope>
    <source>
        <strain evidence="3">E1425</strain>
    </source>
</reference>
<protein>
    <submittedName>
        <fullName evidence="3">Uncharacterized protein</fullName>
    </submittedName>
</protein>
<keyword evidence="4" id="KW-1185">Reference proteome</keyword>
<comment type="caution">
    <text evidence="3">The sequence shown here is derived from an EMBL/GenBank/DDBJ whole genome shotgun (WGS) entry which is preliminary data.</text>
</comment>
<name>A0A9P3H1Z7_9FUNG</name>
<proteinExistence type="predicted"/>
<evidence type="ECO:0000313" key="3">
    <source>
        <dbReference type="EMBL" id="GJJ68263.1"/>
    </source>
</evidence>
<feature type="region of interest" description="Disordered" evidence="1">
    <location>
        <begin position="275"/>
        <end position="295"/>
    </location>
</feature>
<accession>A0A9P3H1Z7</accession>